<dbReference type="RefSeq" id="WP_058272845.1">
    <property type="nucleotide sequence ID" value="NZ_CYPS01000028.1"/>
</dbReference>
<dbReference type="InterPro" id="IPR001173">
    <property type="entry name" value="Glyco_trans_2-like"/>
</dbReference>
<dbReference type="Gene3D" id="3.90.550.10">
    <property type="entry name" value="Spore Coat Polysaccharide Biosynthesis Protein SpsA, Chain A"/>
    <property type="match status" value="1"/>
</dbReference>
<evidence type="ECO:0000256" key="4">
    <source>
        <dbReference type="ARBA" id="ARBA00022679"/>
    </source>
</evidence>
<keyword evidence="12" id="KW-1185">Reference proteome</keyword>
<dbReference type="GO" id="GO:0000271">
    <property type="term" value="P:polysaccharide biosynthetic process"/>
    <property type="evidence" value="ECO:0007669"/>
    <property type="project" value="InterPro"/>
</dbReference>
<dbReference type="EMBL" id="CYPS01000028">
    <property type="protein sequence ID" value="CUH42778.1"/>
    <property type="molecule type" value="Genomic_DNA"/>
</dbReference>
<feature type="transmembrane region" description="Helical" evidence="8">
    <location>
        <begin position="351"/>
        <end position="368"/>
    </location>
</feature>
<evidence type="ECO:0000256" key="3">
    <source>
        <dbReference type="ARBA" id="ARBA00022676"/>
    </source>
</evidence>
<evidence type="ECO:0000313" key="12">
    <source>
        <dbReference type="Proteomes" id="UP000050786"/>
    </source>
</evidence>
<dbReference type="GO" id="GO:0009247">
    <property type="term" value="P:glycolipid biosynthetic process"/>
    <property type="evidence" value="ECO:0007669"/>
    <property type="project" value="TreeGrafter"/>
</dbReference>
<feature type="transmembrane region" description="Helical" evidence="8">
    <location>
        <begin position="280"/>
        <end position="304"/>
    </location>
</feature>
<reference evidence="12" key="1">
    <citation type="submission" date="2015-09" db="EMBL/GenBank/DDBJ databases">
        <authorList>
            <person name="Rodrigo-Torres L."/>
            <person name="Arahal D.R."/>
        </authorList>
    </citation>
    <scope>NUCLEOTIDE SEQUENCE [LARGE SCALE GENOMIC DNA]</scope>
    <source>
        <strain evidence="12">CECT 4293</strain>
    </source>
</reference>
<accession>A0A0P1E390</accession>
<name>A0A0P1E390_9RHOB</name>
<protein>
    <submittedName>
        <fullName evidence="11">Putative glycosyltransferase CsbB</fullName>
        <ecNumber evidence="11">2.4.-.-</ecNumber>
    </submittedName>
</protein>
<keyword evidence="5 8" id="KW-0812">Transmembrane</keyword>
<evidence type="ECO:0000313" key="11">
    <source>
        <dbReference type="EMBL" id="CUH42778.1"/>
    </source>
</evidence>
<gene>
    <name evidence="11" type="primary">csbB</name>
    <name evidence="11" type="ORF">RUM4293_01667</name>
</gene>
<evidence type="ECO:0000259" key="9">
    <source>
        <dbReference type="Pfam" id="PF00535"/>
    </source>
</evidence>
<proteinExistence type="inferred from homology"/>
<dbReference type="SUPFAM" id="SSF53448">
    <property type="entry name" value="Nucleotide-diphospho-sugar transferases"/>
    <property type="match status" value="1"/>
</dbReference>
<dbReference type="PANTHER" id="PTHR43398:SF1">
    <property type="entry name" value="DOLICHOL-PHOSPHATE MANNOSYLTRANSFERASE SUBUNIT 1"/>
    <property type="match status" value="1"/>
</dbReference>
<evidence type="ECO:0000259" key="10">
    <source>
        <dbReference type="Pfam" id="PF04138"/>
    </source>
</evidence>
<evidence type="ECO:0000256" key="1">
    <source>
        <dbReference type="ARBA" id="ARBA00004141"/>
    </source>
</evidence>
<evidence type="ECO:0000256" key="2">
    <source>
        <dbReference type="ARBA" id="ARBA00006739"/>
    </source>
</evidence>
<keyword evidence="7 8" id="KW-0472">Membrane</keyword>
<feature type="domain" description="Glycosyltransferase 2-like" evidence="9">
    <location>
        <begin position="17"/>
        <end position="181"/>
    </location>
</feature>
<dbReference type="InterPro" id="IPR029044">
    <property type="entry name" value="Nucleotide-diphossugar_trans"/>
</dbReference>
<dbReference type="Pfam" id="PF04138">
    <property type="entry name" value="GtrA_DPMS_TM"/>
    <property type="match status" value="1"/>
</dbReference>
<evidence type="ECO:0000256" key="7">
    <source>
        <dbReference type="ARBA" id="ARBA00023136"/>
    </source>
</evidence>
<dbReference type="InterPro" id="IPR007267">
    <property type="entry name" value="GtrA_DPMS_TM"/>
</dbReference>
<dbReference type="Pfam" id="PF00535">
    <property type="entry name" value="Glycos_transf_2"/>
    <property type="match status" value="1"/>
</dbReference>
<dbReference type="GO" id="GO:0016020">
    <property type="term" value="C:membrane"/>
    <property type="evidence" value="ECO:0007669"/>
    <property type="project" value="UniProtKB-SubCell"/>
</dbReference>
<feature type="domain" description="GtrA/DPMS transmembrane" evidence="10">
    <location>
        <begin position="256"/>
        <end position="374"/>
    </location>
</feature>
<dbReference type="PANTHER" id="PTHR43398">
    <property type="entry name" value="DOLICHOL-PHOSPHATE MANNOSYLTRANSFERASE SUBUNIT 1"/>
    <property type="match status" value="1"/>
</dbReference>
<keyword evidence="4 11" id="KW-0808">Transferase</keyword>
<keyword evidence="3 11" id="KW-0328">Glycosyltransferase</keyword>
<comment type="subcellular location">
    <subcellularLocation>
        <location evidence="1">Membrane</location>
        <topology evidence="1">Multi-pass membrane protein</topology>
    </subcellularLocation>
</comment>
<organism evidence="11 12">
    <name type="scientific">Ruegeria atlantica</name>
    <dbReference type="NCBI Taxonomy" id="81569"/>
    <lineage>
        <taxon>Bacteria</taxon>
        <taxon>Pseudomonadati</taxon>
        <taxon>Pseudomonadota</taxon>
        <taxon>Alphaproteobacteria</taxon>
        <taxon>Rhodobacterales</taxon>
        <taxon>Roseobacteraceae</taxon>
        <taxon>Ruegeria</taxon>
    </lineage>
</organism>
<feature type="transmembrane region" description="Helical" evidence="8">
    <location>
        <begin position="316"/>
        <end position="339"/>
    </location>
</feature>
<evidence type="ECO:0000256" key="6">
    <source>
        <dbReference type="ARBA" id="ARBA00022989"/>
    </source>
</evidence>
<feature type="transmembrane region" description="Helical" evidence="8">
    <location>
        <begin position="251"/>
        <end position="274"/>
    </location>
</feature>
<dbReference type="GO" id="GO:0004582">
    <property type="term" value="F:dolichyl-phosphate beta-D-mannosyltransferase activity"/>
    <property type="evidence" value="ECO:0007669"/>
    <property type="project" value="InterPro"/>
</dbReference>
<keyword evidence="6 8" id="KW-1133">Transmembrane helix</keyword>
<dbReference type="AlphaFoldDB" id="A0A0P1E390"/>
<dbReference type="EC" id="2.4.-.-" evidence="11"/>
<sequence>MNTSAHPSGAPDQIALSVVVPTFNEVRNVAEVVNKLSTALVGISWEVIFVDDASPDGTADAVRELARKDRRVRLISRHNRRGLSSAVVEGGLAAASDVVAVMDGDLQHDETILPKLYEKVASGEASIASASRFLAEEKPSGLSSETRVKISNTGIRLANRLFNLDLSDPLTGFFAFRRDVLLRALPNLSEIGFKILLDLIAASQPRPKVVEVPFMFRERLHGESKLDMGVLYEFFLFFIEKKISRFLPLPARFISFAMINCVGIFLHMIVFIFAERLFGASFATSQITATMVALTFNYSANNAITYNDRRLRGSDFYLGFVIFALLCSVGIFANIGVATMLHDQYTNVIDLAPAMAGALVTVVWNYVATQAFVWGRVRYPVFVSQKSERAKS</sequence>
<evidence type="ECO:0000256" key="8">
    <source>
        <dbReference type="SAM" id="Phobius"/>
    </source>
</evidence>
<evidence type="ECO:0000256" key="5">
    <source>
        <dbReference type="ARBA" id="ARBA00022692"/>
    </source>
</evidence>
<dbReference type="CDD" id="cd06442">
    <property type="entry name" value="DPM1_like"/>
    <property type="match status" value="1"/>
</dbReference>
<dbReference type="Proteomes" id="UP000050786">
    <property type="component" value="Unassembled WGS sequence"/>
</dbReference>
<comment type="similarity">
    <text evidence="2">Belongs to the glycosyltransferase 2 family.</text>
</comment>
<dbReference type="InterPro" id="IPR039528">
    <property type="entry name" value="DPM1-like"/>
</dbReference>